<dbReference type="Pfam" id="PF00440">
    <property type="entry name" value="TetR_N"/>
    <property type="match status" value="1"/>
</dbReference>
<dbReference type="InterPro" id="IPR001647">
    <property type="entry name" value="HTH_TetR"/>
</dbReference>
<feature type="domain" description="HTH tetR-type" evidence="3">
    <location>
        <begin position="7"/>
        <end position="67"/>
    </location>
</feature>
<sequence>MPSIPKLKTKDKILLTAVALYNKSGVQGITSRHIAGEMGISHGNLDYHYRSKEELISAIYDKMRAEMSDYFITRNANSSSIEHFHLLLGQLEEFQYKYRFINLDVMEITRAYPKISLLLQKTSEHRKEQMNALFQEFISDKFMLEIEADTYEKIQHIIRVIITFWLPQREVLATEKFTEKGSMVKSIWAVICPYLTESGKEEQEKTINKHGHIKQEPTND</sequence>
<proteinExistence type="predicted"/>
<dbReference type="GO" id="GO:0003677">
    <property type="term" value="F:DNA binding"/>
    <property type="evidence" value="ECO:0007669"/>
    <property type="project" value="UniProtKB-UniRule"/>
</dbReference>
<gene>
    <name evidence="4" type="ORF">ESV85_11350</name>
</gene>
<dbReference type="SUPFAM" id="SSF46689">
    <property type="entry name" value="Homeodomain-like"/>
    <property type="match status" value="1"/>
</dbReference>
<evidence type="ECO:0000313" key="4">
    <source>
        <dbReference type="EMBL" id="TXE11143.1"/>
    </source>
</evidence>
<dbReference type="PROSITE" id="PS50977">
    <property type="entry name" value="HTH_TETR_2"/>
    <property type="match status" value="1"/>
</dbReference>
<protein>
    <submittedName>
        <fullName evidence="4">TetR/AcrR family transcriptional regulator</fullName>
    </submittedName>
</protein>
<name>A0A5C7AU48_9BACT</name>
<evidence type="ECO:0000256" key="1">
    <source>
        <dbReference type="ARBA" id="ARBA00023125"/>
    </source>
</evidence>
<dbReference type="Proteomes" id="UP000321935">
    <property type="component" value="Unassembled WGS sequence"/>
</dbReference>
<reference evidence="4 5" key="1">
    <citation type="submission" date="2019-08" db="EMBL/GenBank/DDBJ databases">
        <title>Genomes sequence of Algoriphagus aquimarinus ACAM450.</title>
        <authorList>
            <person name="Bowman J.P."/>
        </authorList>
    </citation>
    <scope>NUCLEOTIDE SEQUENCE [LARGE SCALE GENOMIC DNA]</scope>
    <source>
        <strain evidence="4 5">ACAM 450</strain>
    </source>
</reference>
<evidence type="ECO:0000259" key="3">
    <source>
        <dbReference type="PROSITE" id="PS50977"/>
    </source>
</evidence>
<feature type="DNA-binding region" description="H-T-H motif" evidence="2">
    <location>
        <begin position="30"/>
        <end position="49"/>
    </location>
</feature>
<dbReference type="InterPro" id="IPR050624">
    <property type="entry name" value="HTH-type_Tx_Regulator"/>
</dbReference>
<dbReference type="EMBL" id="VORW01000006">
    <property type="protein sequence ID" value="TXE11143.1"/>
    <property type="molecule type" value="Genomic_DNA"/>
</dbReference>
<evidence type="ECO:0000313" key="5">
    <source>
        <dbReference type="Proteomes" id="UP000321935"/>
    </source>
</evidence>
<dbReference type="InterPro" id="IPR025722">
    <property type="entry name" value="TetR"/>
</dbReference>
<dbReference type="PRINTS" id="PR00455">
    <property type="entry name" value="HTHTETR"/>
</dbReference>
<dbReference type="OrthoDB" id="9785164at2"/>
<keyword evidence="1 2" id="KW-0238">DNA-binding</keyword>
<dbReference type="RefSeq" id="WP_146917674.1">
    <property type="nucleotide sequence ID" value="NZ_VORW01000006.1"/>
</dbReference>
<organism evidence="4 5">
    <name type="scientific">Algoriphagus aquimarinus</name>
    <dbReference type="NCBI Taxonomy" id="237018"/>
    <lineage>
        <taxon>Bacteria</taxon>
        <taxon>Pseudomonadati</taxon>
        <taxon>Bacteroidota</taxon>
        <taxon>Cytophagia</taxon>
        <taxon>Cytophagales</taxon>
        <taxon>Cyclobacteriaceae</taxon>
        <taxon>Algoriphagus</taxon>
    </lineage>
</organism>
<dbReference type="PANTHER" id="PTHR43479:SF12">
    <property type="entry name" value="TRANSCRIPTIONAL REGULATORY PROTEIN"/>
    <property type="match status" value="1"/>
</dbReference>
<dbReference type="PANTHER" id="PTHR43479">
    <property type="entry name" value="ACREF/ENVCD OPERON REPRESSOR-RELATED"/>
    <property type="match status" value="1"/>
</dbReference>
<comment type="caution">
    <text evidence="4">The sequence shown here is derived from an EMBL/GenBank/DDBJ whole genome shotgun (WGS) entry which is preliminary data.</text>
</comment>
<evidence type="ECO:0000256" key="2">
    <source>
        <dbReference type="PROSITE-ProRule" id="PRU00335"/>
    </source>
</evidence>
<dbReference type="AlphaFoldDB" id="A0A5C7AU48"/>
<dbReference type="Gene3D" id="1.10.357.10">
    <property type="entry name" value="Tetracycline Repressor, domain 2"/>
    <property type="match status" value="1"/>
</dbReference>
<dbReference type="Pfam" id="PF13972">
    <property type="entry name" value="TetR"/>
    <property type="match status" value="1"/>
</dbReference>
<accession>A0A5C7AU48</accession>
<dbReference type="InterPro" id="IPR009057">
    <property type="entry name" value="Homeodomain-like_sf"/>
</dbReference>